<dbReference type="AlphaFoldDB" id="A0A0A9CBA4"/>
<evidence type="ECO:0000313" key="1">
    <source>
        <dbReference type="EMBL" id="JAD68797.1"/>
    </source>
</evidence>
<protein>
    <submittedName>
        <fullName evidence="1">Uncharacterized protein</fullName>
    </submittedName>
</protein>
<accession>A0A0A9CBA4</accession>
<sequence length="62" mass="7110">MKSSVFIALAGCVKIKLYFQLDQLNLHLTFSLRSQLVKSSKFKSSNHITFIHEQQKDLIGDN</sequence>
<proteinExistence type="predicted"/>
<name>A0A0A9CBA4_ARUDO</name>
<dbReference type="EMBL" id="GBRH01229098">
    <property type="protein sequence ID" value="JAD68797.1"/>
    <property type="molecule type" value="Transcribed_RNA"/>
</dbReference>
<reference evidence="1" key="2">
    <citation type="journal article" date="2015" name="Data Brief">
        <title>Shoot transcriptome of the giant reed, Arundo donax.</title>
        <authorList>
            <person name="Barrero R.A."/>
            <person name="Guerrero F.D."/>
            <person name="Moolhuijzen P."/>
            <person name="Goolsby J.A."/>
            <person name="Tidwell J."/>
            <person name="Bellgard S.E."/>
            <person name="Bellgard M.I."/>
        </authorList>
    </citation>
    <scope>NUCLEOTIDE SEQUENCE</scope>
    <source>
        <tissue evidence="1">Shoot tissue taken approximately 20 cm above the soil surface</tissue>
    </source>
</reference>
<organism evidence="1">
    <name type="scientific">Arundo donax</name>
    <name type="common">Giant reed</name>
    <name type="synonym">Donax arundinaceus</name>
    <dbReference type="NCBI Taxonomy" id="35708"/>
    <lineage>
        <taxon>Eukaryota</taxon>
        <taxon>Viridiplantae</taxon>
        <taxon>Streptophyta</taxon>
        <taxon>Embryophyta</taxon>
        <taxon>Tracheophyta</taxon>
        <taxon>Spermatophyta</taxon>
        <taxon>Magnoliopsida</taxon>
        <taxon>Liliopsida</taxon>
        <taxon>Poales</taxon>
        <taxon>Poaceae</taxon>
        <taxon>PACMAD clade</taxon>
        <taxon>Arundinoideae</taxon>
        <taxon>Arundineae</taxon>
        <taxon>Arundo</taxon>
    </lineage>
</organism>
<reference evidence="1" key="1">
    <citation type="submission" date="2014-09" db="EMBL/GenBank/DDBJ databases">
        <authorList>
            <person name="Magalhaes I.L.F."/>
            <person name="Oliveira U."/>
            <person name="Santos F.R."/>
            <person name="Vidigal T.H.D.A."/>
            <person name="Brescovit A.D."/>
            <person name="Santos A.J."/>
        </authorList>
    </citation>
    <scope>NUCLEOTIDE SEQUENCE</scope>
    <source>
        <tissue evidence="1">Shoot tissue taken approximately 20 cm above the soil surface</tissue>
    </source>
</reference>